<dbReference type="InterPro" id="IPR002641">
    <property type="entry name" value="PNPLA_dom"/>
</dbReference>
<proteinExistence type="predicted"/>
<evidence type="ECO:0000256" key="3">
    <source>
        <dbReference type="ARBA" id="ARBA00023098"/>
    </source>
</evidence>
<feature type="short sequence motif" description="GXGXXG" evidence="4">
    <location>
        <begin position="288"/>
        <end position="293"/>
    </location>
</feature>
<accession>A0A7S2T735</accession>
<feature type="compositionally biased region" description="Basic and acidic residues" evidence="5">
    <location>
        <begin position="659"/>
        <end position="673"/>
    </location>
</feature>
<keyword evidence="2 4" id="KW-0442">Lipid degradation</keyword>
<dbReference type="Pfam" id="PF01734">
    <property type="entry name" value="Patatin"/>
    <property type="match status" value="1"/>
</dbReference>
<dbReference type="InterPro" id="IPR016035">
    <property type="entry name" value="Acyl_Trfase/lysoPLipase"/>
</dbReference>
<dbReference type="InterPro" id="IPR021771">
    <property type="entry name" value="Triacylglycerol_lipase_N"/>
</dbReference>
<sequence>MAGDGGIPPTPPGKTPPRNQLKAFGKSLLAAALLGRYEEVFLSVSTLTRLVFELMVRALKKRGALVRGWLSAPLIGLNAPPAVLARLPLGPLGRRSLLALFSQTRKVRRWHALAGSVAAAWLAARSARRVKAEGLEHRRERQRLARKVDEAESYAEWVTATSDLERHEGKHEEDEGARWAKETSLYDRELLKARFAHLLKIREKGDVAEMVYALRTDMLRNLGNMSNKDLYNGRTEVPKAVQDYISEVTLQLKYVTHYDFPDFNVEDKLSFLRETRHAFGRTALVLSGGGSLGTFHVGVVRALYEQNLLPRVLSGSSVGAVICAIVCTRSDLELEDLMEKFCYMDLSFFNNSSLPQILKHLISKGSFHDIGFLAYRLRALLGDYTFQEAYEKSGRVLNICVTAANTNEPPKLLNYLTAPNVVIWSAVAASSAFPFLFMPTHLLAKNRKGEFVNYLNIDKTHCTDRRWRDGSLEEDLPTNGVSEMFNVNYFLVSQVNPHIVPWLALKNLFPPKISYLIISEWKHRCQQLAEILPDWFPKHALTVFCQRWEGDVTVYKSTSVISYLIMLVRAAMNPTSYSLKMAIAEGQRSTWPKLAGIQANCAIEQTLDQCIRELKSSVNSSLLKQRGRIPSWLNVDFSRENSTDSLVAGQGSAGGPASDNERGFGQDNLHKLE</sequence>
<comment type="caution">
    <text evidence="4">Lacks conserved residue(s) required for the propagation of feature annotation.</text>
</comment>
<dbReference type="PANTHER" id="PTHR14226:SF10">
    <property type="entry name" value="TRIACYLGLYCEROL LIPASE 4-RELATED"/>
    <property type="match status" value="1"/>
</dbReference>
<dbReference type="Gene3D" id="3.40.1090.10">
    <property type="entry name" value="Cytosolic phospholipase A2 catalytic domain"/>
    <property type="match status" value="2"/>
</dbReference>
<feature type="active site" description="Nucleophile" evidence="4">
    <location>
        <position position="317"/>
    </location>
</feature>
<keyword evidence="1 4" id="KW-0378">Hydrolase</keyword>
<dbReference type="GO" id="GO:0004806">
    <property type="term" value="F:triacylglycerol lipase activity"/>
    <property type="evidence" value="ECO:0007669"/>
    <property type="project" value="InterPro"/>
</dbReference>
<dbReference type="AlphaFoldDB" id="A0A7S2T735"/>
<protein>
    <recommendedName>
        <fullName evidence="6">PNPLA domain-containing protein</fullName>
    </recommendedName>
</protein>
<dbReference type="InterPro" id="IPR050301">
    <property type="entry name" value="NTE"/>
</dbReference>
<evidence type="ECO:0000256" key="1">
    <source>
        <dbReference type="ARBA" id="ARBA00022801"/>
    </source>
</evidence>
<feature type="domain" description="PNPLA" evidence="6">
    <location>
        <begin position="284"/>
        <end position="482"/>
    </location>
</feature>
<evidence type="ECO:0000259" key="6">
    <source>
        <dbReference type="PROSITE" id="PS51635"/>
    </source>
</evidence>
<dbReference type="Pfam" id="PF11815">
    <property type="entry name" value="DUF3336"/>
    <property type="match status" value="1"/>
</dbReference>
<evidence type="ECO:0000256" key="5">
    <source>
        <dbReference type="SAM" id="MobiDB-lite"/>
    </source>
</evidence>
<dbReference type="EMBL" id="HBHM01000230">
    <property type="protein sequence ID" value="CAD9720899.1"/>
    <property type="molecule type" value="Transcribed_RNA"/>
</dbReference>
<gene>
    <name evidence="7" type="ORF">CROS1312_LOCUS165</name>
</gene>
<feature type="region of interest" description="Disordered" evidence="5">
    <location>
        <begin position="645"/>
        <end position="673"/>
    </location>
</feature>
<name>A0A7S2T735_9CHLO</name>
<reference evidence="7" key="1">
    <citation type="submission" date="2021-01" db="EMBL/GenBank/DDBJ databases">
        <authorList>
            <person name="Corre E."/>
            <person name="Pelletier E."/>
            <person name="Niang G."/>
            <person name="Scheremetjew M."/>
            <person name="Finn R."/>
            <person name="Kale V."/>
            <person name="Holt S."/>
            <person name="Cochrane G."/>
            <person name="Meng A."/>
            <person name="Brown T."/>
            <person name="Cohen L."/>
        </authorList>
    </citation>
    <scope>NUCLEOTIDE SEQUENCE</scope>
    <source>
        <strain evidence="7">RCC2335</strain>
    </source>
</reference>
<feature type="short sequence motif" description="GXSXG" evidence="4">
    <location>
        <begin position="315"/>
        <end position="319"/>
    </location>
</feature>
<feature type="active site" description="Proton acceptor" evidence="4">
    <location>
        <position position="469"/>
    </location>
</feature>
<organism evidence="7">
    <name type="scientific">Chloropicon roscoffensis</name>
    <dbReference type="NCBI Taxonomy" id="1461544"/>
    <lineage>
        <taxon>Eukaryota</taxon>
        <taxon>Viridiplantae</taxon>
        <taxon>Chlorophyta</taxon>
        <taxon>Chloropicophyceae</taxon>
        <taxon>Chloropicales</taxon>
        <taxon>Chloropicaceae</taxon>
        <taxon>Chloropicon</taxon>
    </lineage>
</organism>
<evidence type="ECO:0000256" key="2">
    <source>
        <dbReference type="ARBA" id="ARBA00022963"/>
    </source>
</evidence>
<dbReference type="SUPFAM" id="SSF52151">
    <property type="entry name" value="FabD/lysophospholipase-like"/>
    <property type="match status" value="1"/>
</dbReference>
<dbReference type="GO" id="GO:0016042">
    <property type="term" value="P:lipid catabolic process"/>
    <property type="evidence" value="ECO:0007669"/>
    <property type="project" value="UniProtKB-UniRule"/>
</dbReference>
<evidence type="ECO:0000313" key="7">
    <source>
        <dbReference type="EMBL" id="CAD9720899.1"/>
    </source>
</evidence>
<keyword evidence="3 4" id="KW-0443">Lipid metabolism</keyword>
<evidence type="ECO:0000256" key="4">
    <source>
        <dbReference type="PROSITE-ProRule" id="PRU01161"/>
    </source>
</evidence>
<dbReference type="PROSITE" id="PS51635">
    <property type="entry name" value="PNPLA"/>
    <property type="match status" value="1"/>
</dbReference>
<dbReference type="PANTHER" id="PTHR14226">
    <property type="entry name" value="NEUROPATHY TARGET ESTERASE/SWISS CHEESE D.MELANOGASTER"/>
    <property type="match status" value="1"/>
</dbReference>